<name>A0A2D3LKM5_PREIN</name>
<keyword evidence="6" id="KW-0472">Membrane</keyword>
<comment type="subcellular location">
    <subcellularLocation>
        <location evidence="1">Cell membrane</location>
        <topology evidence="1">Multi-pass membrane protein</topology>
    </subcellularLocation>
</comment>
<accession>A0A2D3LKM5</accession>
<dbReference type="PANTHER" id="PTHR40074:SF2">
    <property type="entry name" value="O-ACETYLTRANSFERASE WECH"/>
    <property type="match status" value="1"/>
</dbReference>
<dbReference type="Pfam" id="PF01757">
    <property type="entry name" value="Acyl_transf_3"/>
    <property type="match status" value="1"/>
</dbReference>
<protein>
    <submittedName>
        <fullName evidence="7">Uncharacterized protein</fullName>
    </submittedName>
</protein>
<evidence type="ECO:0000256" key="3">
    <source>
        <dbReference type="ARBA" id="ARBA00022475"/>
    </source>
</evidence>
<reference evidence="7 8" key="1">
    <citation type="submission" date="2017-11" db="EMBL/GenBank/DDBJ databases">
        <title>Genome sequencing of Prevotella intermedia KCOM 1949.</title>
        <authorList>
            <person name="Kook J.-K."/>
            <person name="Park S.-N."/>
            <person name="Lim Y.K."/>
        </authorList>
    </citation>
    <scope>NUCLEOTIDE SEQUENCE [LARGE SCALE GENOMIC DNA]</scope>
    <source>
        <strain evidence="7 8">KCOM 1949</strain>
    </source>
</reference>
<dbReference type="GO" id="GO:0016413">
    <property type="term" value="F:O-acetyltransferase activity"/>
    <property type="evidence" value="ECO:0007669"/>
    <property type="project" value="TreeGrafter"/>
</dbReference>
<evidence type="ECO:0000256" key="1">
    <source>
        <dbReference type="ARBA" id="ARBA00004651"/>
    </source>
</evidence>
<organism evidence="7 8">
    <name type="scientific">Prevotella intermedia</name>
    <dbReference type="NCBI Taxonomy" id="28131"/>
    <lineage>
        <taxon>Bacteria</taxon>
        <taxon>Pseudomonadati</taxon>
        <taxon>Bacteroidota</taxon>
        <taxon>Bacteroidia</taxon>
        <taxon>Bacteroidales</taxon>
        <taxon>Prevotellaceae</taxon>
        <taxon>Prevotella</taxon>
    </lineage>
</organism>
<keyword evidence="5" id="KW-1133">Transmembrane helix</keyword>
<gene>
    <name evidence="7" type="ORF">CTM46_06440</name>
</gene>
<evidence type="ECO:0000313" key="8">
    <source>
        <dbReference type="Proteomes" id="UP000230742"/>
    </source>
</evidence>
<dbReference type="GO" id="GO:0005886">
    <property type="term" value="C:plasma membrane"/>
    <property type="evidence" value="ECO:0007669"/>
    <property type="project" value="UniProtKB-SubCell"/>
</dbReference>
<evidence type="ECO:0000256" key="2">
    <source>
        <dbReference type="ARBA" id="ARBA00007400"/>
    </source>
</evidence>
<proteinExistence type="inferred from homology"/>
<comment type="similarity">
    <text evidence="2">Belongs to the acyltransferase 3 family.</text>
</comment>
<evidence type="ECO:0000256" key="6">
    <source>
        <dbReference type="ARBA" id="ARBA00023136"/>
    </source>
</evidence>
<dbReference type="RefSeq" id="WP_100014234.1">
    <property type="nucleotide sequence ID" value="NZ_CP024727.1"/>
</dbReference>
<dbReference type="Proteomes" id="UP000230742">
    <property type="component" value="Chromosome 1"/>
</dbReference>
<dbReference type="EMBL" id="CP024727">
    <property type="protein sequence ID" value="ATV31113.1"/>
    <property type="molecule type" value="Genomic_DNA"/>
</dbReference>
<dbReference type="GO" id="GO:0009246">
    <property type="term" value="P:enterobacterial common antigen biosynthetic process"/>
    <property type="evidence" value="ECO:0007669"/>
    <property type="project" value="TreeGrafter"/>
</dbReference>
<sequence>MQNNKRLSNIELLRIVSMFLVMLFHVTDAIPHKNLITENSLDGILLNAFSSLSIICVDVFILISGYFGINFKIKGIIKLVFQVIFLSLLIYSFLCLTRYATFNLKDIWHCTFGIFSMYWFVWAYILLYIFSPVLNAFVKNSSKKEISTFLISYYAFALYIYCTLKVDMVFYKGFHTLAFIGLYLLGRYIKIHNPKWATFTWKKDIGIYLISACLSFLLMMIMTNASFEKELISQKCGNYISPTTLISSVFFFLAFTKLRFESKIINYCASSAFAAYILHQQFDAKALYYNTIGTFYSSVPLYIFYPMIIIMLILLFMAFIIIDKIRIYTYNLFF</sequence>
<evidence type="ECO:0000256" key="5">
    <source>
        <dbReference type="ARBA" id="ARBA00022989"/>
    </source>
</evidence>
<dbReference type="PANTHER" id="PTHR40074">
    <property type="entry name" value="O-ACETYLTRANSFERASE WECH"/>
    <property type="match status" value="1"/>
</dbReference>
<dbReference type="InterPro" id="IPR002656">
    <property type="entry name" value="Acyl_transf_3_dom"/>
</dbReference>
<evidence type="ECO:0000256" key="4">
    <source>
        <dbReference type="ARBA" id="ARBA00022692"/>
    </source>
</evidence>
<keyword evidence="4" id="KW-0812">Transmembrane</keyword>
<dbReference type="AlphaFoldDB" id="A0A2D3LKM5"/>
<evidence type="ECO:0000313" key="7">
    <source>
        <dbReference type="EMBL" id="ATV31113.1"/>
    </source>
</evidence>
<keyword evidence="3" id="KW-1003">Cell membrane</keyword>